<keyword evidence="6" id="KW-1185">Reference proteome</keyword>
<protein>
    <submittedName>
        <fullName evidence="5">YafY family protein</fullName>
    </submittedName>
</protein>
<evidence type="ECO:0000313" key="5">
    <source>
        <dbReference type="EMBL" id="GAA5145401.1"/>
    </source>
</evidence>
<dbReference type="Proteomes" id="UP001428817">
    <property type="component" value="Unassembled WGS sequence"/>
</dbReference>
<dbReference type="InterPro" id="IPR036388">
    <property type="entry name" value="WH-like_DNA-bd_sf"/>
</dbReference>
<dbReference type="SUPFAM" id="SSF46785">
    <property type="entry name" value="Winged helix' DNA-binding domain"/>
    <property type="match status" value="1"/>
</dbReference>
<reference evidence="6" key="1">
    <citation type="journal article" date="2019" name="Int. J. Syst. Evol. Microbiol.">
        <title>The Global Catalogue of Microorganisms (GCM) 10K type strain sequencing project: providing services to taxonomists for standard genome sequencing and annotation.</title>
        <authorList>
            <consortium name="The Broad Institute Genomics Platform"/>
            <consortium name="The Broad Institute Genome Sequencing Center for Infectious Disease"/>
            <person name="Wu L."/>
            <person name="Ma J."/>
        </authorList>
    </citation>
    <scope>NUCLEOTIDE SEQUENCE [LARGE SCALE GENOMIC DNA]</scope>
    <source>
        <strain evidence="6">JCM 18303</strain>
    </source>
</reference>
<sequence>MRADRLLALVLLLRARGRLTAAALAAELEVSTRTVLRDIDALSAAGIPVYAERGRDGGFALLPGFSTDLTGLTPDEAVALLTAQSAATPEALGLGPAFASAIRKVVAALPASTRPGATEAAERVLVDPRIRWTRCPPPLDEPALATVQRAVFAGRRLRIRYPTNTKDPDSEQTWRVVDPLGLVNTANRWYLLALHDARDRTYRVSRISEAVDLDEPARRPRGIDLAQLWRRRQADFRSRLTSVSARVRVRAERLDELVRTCLGHLSEPGEHPGWLLVDIEFADLGHAEHVIWSLAPHAEALSPPTLRTALAERAKVVHTQHSAPAPER</sequence>
<dbReference type="PANTHER" id="PTHR34580:SF1">
    <property type="entry name" value="PROTEIN PAFC"/>
    <property type="match status" value="1"/>
</dbReference>
<evidence type="ECO:0000313" key="6">
    <source>
        <dbReference type="Proteomes" id="UP001428817"/>
    </source>
</evidence>
<name>A0ABP9PES4_9PSEU</name>
<dbReference type="InterPro" id="IPR028349">
    <property type="entry name" value="PafC-like"/>
</dbReference>
<comment type="caution">
    <text evidence="5">The sequence shown here is derived from an EMBL/GenBank/DDBJ whole genome shotgun (WGS) entry which is preliminary data.</text>
</comment>
<dbReference type="Pfam" id="PF13280">
    <property type="entry name" value="WYL"/>
    <property type="match status" value="1"/>
</dbReference>
<evidence type="ECO:0000259" key="4">
    <source>
        <dbReference type="PROSITE" id="PS51000"/>
    </source>
</evidence>
<dbReference type="PANTHER" id="PTHR34580">
    <property type="match status" value="1"/>
</dbReference>
<dbReference type="Gene3D" id="1.10.10.10">
    <property type="entry name" value="Winged helix-like DNA-binding domain superfamily/Winged helix DNA-binding domain"/>
    <property type="match status" value="1"/>
</dbReference>
<dbReference type="InterPro" id="IPR001034">
    <property type="entry name" value="DeoR_HTH"/>
</dbReference>
<dbReference type="PROSITE" id="PS52050">
    <property type="entry name" value="WYL"/>
    <property type="match status" value="1"/>
</dbReference>
<feature type="chain" id="PRO_5046139997" evidence="3">
    <location>
        <begin position="22"/>
        <end position="328"/>
    </location>
</feature>
<feature type="signal peptide" evidence="3">
    <location>
        <begin position="1"/>
        <end position="21"/>
    </location>
</feature>
<feature type="domain" description="HTH deoR-type" evidence="4">
    <location>
        <begin position="2"/>
        <end position="57"/>
    </location>
</feature>
<evidence type="ECO:0000256" key="3">
    <source>
        <dbReference type="SAM" id="SignalP"/>
    </source>
</evidence>
<dbReference type="PIRSF" id="PIRSF016838">
    <property type="entry name" value="PafC"/>
    <property type="match status" value="1"/>
</dbReference>
<keyword evidence="2" id="KW-0804">Transcription</keyword>
<dbReference type="Pfam" id="PF25583">
    <property type="entry name" value="WCX"/>
    <property type="match status" value="1"/>
</dbReference>
<evidence type="ECO:0000256" key="2">
    <source>
        <dbReference type="ARBA" id="ARBA00023163"/>
    </source>
</evidence>
<dbReference type="InterPro" id="IPR057727">
    <property type="entry name" value="WCX_dom"/>
</dbReference>
<evidence type="ECO:0000256" key="1">
    <source>
        <dbReference type="ARBA" id="ARBA00023015"/>
    </source>
</evidence>
<dbReference type="PROSITE" id="PS51000">
    <property type="entry name" value="HTH_DEOR_2"/>
    <property type="match status" value="1"/>
</dbReference>
<dbReference type="InterPro" id="IPR036390">
    <property type="entry name" value="WH_DNA-bd_sf"/>
</dbReference>
<keyword evidence="1" id="KW-0805">Transcription regulation</keyword>
<dbReference type="InterPro" id="IPR026881">
    <property type="entry name" value="WYL_dom"/>
</dbReference>
<organism evidence="5 6">
    <name type="scientific">Pseudonocardia eucalypti</name>
    <dbReference type="NCBI Taxonomy" id="648755"/>
    <lineage>
        <taxon>Bacteria</taxon>
        <taxon>Bacillati</taxon>
        <taxon>Actinomycetota</taxon>
        <taxon>Actinomycetes</taxon>
        <taxon>Pseudonocardiales</taxon>
        <taxon>Pseudonocardiaceae</taxon>
        <taxon>Pseudonocardia</taxon>
    </lineage>
</organism>
<dbReference type="EMBL" id="BAABJP010000001">
    <property type="protein sequence ID" value="GAA5145401.1"/>
    <property type="molecule type" value="Genomic_DNA"/>
</dbReference>
<proteinExistence type="predicted"/>
<dbReference type="InterPro" id="IPR013196">
    <property type="entry name" value="HTH_11"/>
</dbReference>
<gene>
    <name evidence="5" type="ORF">GCM10023321_03220</name>
</gene>
<keyword evidence="3" id="KW-0732">Signal</keyword>
<dbReference type="InterPro" id="IPR051534">
    <property type="entry name" value="CBASS_pafABC_assoc_protein"/>
</dbReference>
<accession>A0ABP9PES4</accession>
<dbReference type="RefSeq" id="WP_185058598.1">
    <property type="nucleotide sequence ID" value="NZ_BAABJP010000001.1"/>
</dbReference>
<dbReference type="Pfam" id="PF08279">
    <property type="entry name" value="HTH_11"/>
    <property type="match status" value="1"/>
</dbReference>